<proteinExistence type="predicted"/>
<feature type="region of interest" description="Disordered" evidence="1">
    <location>
        <begin position="35"/>
        <end position="116"/>
    </location>
</feature>
<reference evidence="4" key="1">
    <citation type="submission" date="2014-02" db="EMBL/GenBank/DDBJ databases">
        <authorList>
            <person name="Gan H."/>
        </authorList>
    </citation>
    <scope>NUCLEOTIDE SEQUENCE [LARGE SCALE GENOMIC DNA]</scope>
    <source>
        <strain evidence="4">S1</strain>
    </source>
</reference>
<evidence type="ECO:0000259" key="2">
    <source>
        <dbReference type="PROSITE" id="PS51724"/>
    </source>
</evidence>
<dbReference type="Proteomes" id="UP000028878">
    <property type="component" value="Unassembled WGS sequence"/>
</dbReference>
<dbReference type="Pfam" id="PF05036">
    <property type="entry name" value="SPOR"/>
    <property type="match status" value="1"/>
</dbReference>
<dbReference type="AlphaFoldDB" id="A0A1L1PVI6"/>
<reference evidence="4" key="2">
    <citation type="submission" date="2014-11" db="EMBL/GenBank/DDBJ databases">
        <title>Draft genome sequence of Hydrogenophaga intermedia S1.</title>
        <authorList>
            <person name="Gan H.M."/>
            <person name="Chew T.H."/>
            <person name="Stolz A."/>
        </authorList>
    </citation>
    <scope>NUCLEOTIDE SEQUENCE [LARGE SCALE GENOMIC DNA]</scope>
    <source>
        <strain evidence="4">S1</strain>
    </source>
</reference>
<evidence type="ECO:0000313" key="4">
    <source>
        <dbReference type="Proteomes" id="UP000028878"/>
    </source>
</evidence>
<feature type="domain" description="SPOR" evidence="2">
    <location>
        <begin position="149"/>
        <end position="225"/>
    </location>
</feature>
<dbReference type="SUPFAM" id="SSF110997">
    <property type="entry name" value="Sporulation related repeat"/>
    <property type="match status" value="1"/>
</dbReference>
<dbReference type="InterPro" id="IPR007730">
    <property type="entry name" value="SPOR-like_dom"/>
</dbReference>
<protein>
    <submittedName>
        <fullName evidence="3">Putative signal peptide protein</fullName>
    </submittedName>
</protein>
<name>A0A1L1PVI6_HYDIT</name>
<keyword evidence="4" id="KW-1185">Reference proteome</keyword>
<feature type="compositionally biased region" description="Low complexity" evidence="1">
    <location>
        <begin position="88"/>
        <end position="104"/>
    </location>
</feature>
<sequence length="263" mass="28015">MLRWAIAVLLLANGLYFAWTQGHLVAIGFPPPSDPREPQRLTKQIAPESVRLLNGPRGAEPPANTPPARPAPAPASTPTTEPSPPTSATPATAPAPAVTSASAPASPPPANEPRACWQASGFTPEQAELLRAELRLLGLGPGDWQLSEIRSPGRWIVYMGRYDNAEQANRKKAELRGLGIDFRDVNTSGLAPGIALGTFSSEEAAQEGLQQAERRTVRTARVVQERAESLSYSLRLPAIGETLRTRIEGLGPAMAGRGLQRCG</sequence>
<dbReference type="EMBL" id="CCAE010000026">
    <property type="protein sequence ID" value="CDN88621.1"/>
    <property type="molecule type" value="Genomic_DNA"/>
</dbReference>
<dbReference type="GO" id="GO:0042834">
    <property type="term" value="F:peptidoglycan binding"/>
    <property type="evidence" value="ECO:0007669"/>
    <property type="project" value="InterPro"/>
</dbReference>
<dbReference type="PROSITE" id="PS51724">
    <property type="entry name" value="SPOR"/>
    <property type="match status" value="1"/>
</dbReference>
<dbReference type="RefSeq" id="WP_009520708.1">
    <property type="nucleotide sequence ID" value="NZ_CCAE010000026.1"/>
</dbReference>
<feature type="compositionally biased region" description="Pro residues" evidence="1">
    <location>
        <begin position="63"/>
        <end position="87"/>
    </location>
</feature>
<gene>
    <name evidence="3" type="ORF">BN948_03056</name>
</gene>
<dbReference type="InterPro" id="IPR036680">
    <property type="entry name" value="SPOR-like_sf"/>
</dbReference>
<organism evidence="3 4">
    <name type="scientific">Hydrogenophaga intermedia</name>
    <dbReference type="NCBI Taxonomy" id="65786"/>
    <lineage>
        <taxon>Bacteria</taxon>
        <taxon>Pseudomonadati</taxon>
        <taxon>Pseudomonadota</taxon>
        <taxon>Betaproteobacteria</taxon>
        <taxon>Burkholderiales</taxon>
        <taxon>Comamonadaceae</taxon>
        <taxon>Hydrogenophaga</taxon>
    </lineage>
</organism>
<evidence type="ECO:0000313" key="3">
    <source>
        <dbReference type="EMBL" id="CDN88621.1"/>
    </source>
</evidence>
<evidence type="ECO:0000256" key="1">
    <source>
        <dbReference type="SAM" id="MobiDB-lite"/>
    </source>
</evidence>
<accession>A0A1L1PVI6</accession>